<evidence type="ECO:0000256" key="1">
    <source>
        <dbReference type="ARBA" id="ARBA00006484"/>
    </source>
</evidence>
<evidence type="ECO:0000313" key="5">
    <source>
        <dbReference type="Proteomes" id="UP000319143"/>
    </source>
</evidence>
<reference evidence="4 5" key="1">
    <citation type="submission" date="2019-02" db="EMBL/GenBank/DDBJ databases">
        <title>Deep-cultivation of Planctomycetes and their phenomic and genomic characterization uncovers novel biology.</title>
        <authorList>
            <person name="Wiegand S."/>
            <person name="Jogler M."/>
            <person name="Boedeker C."/>
            <person name="Pinto D."/>
            <person name="Vollmers J."/>
            <person name="Rivas-Marin E."/>
            <person name="Kohn T."/>
            <person name="Peeters S.H."/>
            <person name="Heuer A."/>
            <person name="Rast P."/>
            <person name="Oberbeckmann S."/>
            <person name="Bunk B."/>
            <person name="Jeske O."/>
            <person name="Meyerdierks A."/>
            <person name="Storesund J.E."/>
            <person name="Kallscheuer N."/>
            <person name="Luecker S."/>
            <person name="Lage O.M."/>
            <person name="Pohl T."/>
            <person name="Merkel B.J."/>
            <person name="Hornburger P."/>
            <person name="Mueller R.-W."/>
            <person name="Bruemmer F."/>
            <person name="Labrenz M."/>
            <person name="Spormann A.M."/>
            <person name="Op Den Camp H."/>
            <person name="Overmann J."/>
            <person name="Amann R."/>
            <person name="Jetten M.S.M."/>
            <person name="Mascher T."/>
            <person name="Medema M.H."/>
            <person name="Devos D.P."/>
            <person name="Kaster A.-K."/>
            <person name="Ovreas L."/>
            <person name="Rohde M."/>
            <person name="Galperin M.Y."/>
            <person name="Jogler C."/>
        </authorList>
    </citation>
    <scope>NUCLEOTIDE SEQUENCE [LARGE SCALE GENOMIC DNA]</scope>
    <source>
        <strain evidence="4 5">Poly41</strain>
    </source>
</reference>
<dbReference type="NCBIfam" id="NF005559">
    <property type="entry name" value="PRK07231.1"/>
    <property type="match status" value="1"/>
</dbReference>
<dbReference type="OrthoDB" id="9803333at2"/>
<name>A0A5C6DKT1_9BACT</name>
<dbReference type="Proteomes" id="UP000319143">
    <property type="component" value="Unassembled WGS sequence"/>
</dbReference>
<dbReference type="PANTHER" id="PTHR42760">
    <property type="entry name" value="SHORT-CHAIN DEHYDROGENASES/REDUCTASES FAMILY MEMBER"/>
    <property type="match status" value="1"/>
</dbReference>
<dbReference type="PRINTS" id="PR00080">
    <property type="entry name" value="SDRFAMILY"/>
</dbReference>
<evidence type="ECO:0000256" key="2">
    <source>
        <dbReference type="ARBA" id="ARBA00023002"/>
    </source>
</evidence>
<feature type="region of interest" description="Disordered" evidence="3">
    <location>
        <begin position="198"/>
        <end position="220"/>
    </location>
</feature>
<organism evidence="4 5">
    <name type="scientific">Novipirellula artificiosorum</name>
    <dbReference type="NCBI Taxonomy" id="2528016"/>
    <lineage>
        <taxon>Bacteria</taxon>
        <taxon>Pseudomonadati</taxon>
        <taxon>Planctomycetota</taxon>
        <taxon>Planctomycetia</taxon>
        <taxon>Pirellulales</taxon>
        <taxon>Pirellulaceae</taxon>
        <taxon>Novipirellula</taxon>
    </lineage>
</organism>
<sequence>MEHQLTHRLNGEIALVTGGGTGLGRAIAISLADAGAKVCIAGRRREPLAAVVEAIGEDRCCAVCGDVTKAEDRAAMIAAARDTFANPISILVNNAGINIKKPALEVEDALFQQVMEIHVNAAFALSRDVAPSMLKNRRGSILFLASMASYMGVPQIVSYTAAKCAVVGLTRALAAEWSADGVRVNAVAPGWIESPMTSKALDSDPQRKQKVFSRTPMGSMGKPNDIGRAIVFLCSADAGFITGQVLPVDGGASIGF</sequence>
<dbReference type="AlphaFoldDB" id="A0A5C6DKT1"/>
<dbReference type="PANTHER" id="PTHR42760:SF115">
    <property type="entry name" value="3-OXOACYL-[ACYL-CARRIER-PROTEIN] REDUCTASE FABG"/>
    <property type="match status" value="1"/>
</dbReference>
<dbReference type="InterPro" id="IPR002347">
    <property type="entry name" value="SDR_fam"/>
</dbReference>
<keyword evidence="2 4" id="KW-0560">Oxidoreductase</keyword>
<dbReference type="Gene3D" id="3.40.50.720">
    <property type="entry name" value="NAD(P)-binding Rossmann-like Domain"/>
    <property type="match status" value="1"/>
</dbReference>
<accession>A0A5C6DKT1</accession>
<comment type="caution">
    <text evidence="4">The sequence shown here is derived from an EMBL/GenBank/DDBJ whole genome shotgun (WGS) entry which is preliminary data.</text>
</comment>
<dbReference type="Pfam" id="PF13561">
    <property type="entry name" value="adh_short_C2"/>
    <property type="match status" value="1"/>
</dbReference>
<dbReference type="SUPFAM" id="SSF51735">
    <property type="entry name" value="NAD(P)-binding Rossmann-fold domains"/>
    <property type="match status" value="1"/>
</dbReference>
<dbReference type="RefSeq" id="WP_146527762.1">
    <property type="nucleotide sequence ID" value="NZ_SJPV01000005.1"/>
</dbReference>
<dbReference type="InterPro" id="IPR036291">
    <property type="entry name" value="NAD(P)-bd_dom_sf"/>
</dbReference>
<evidence type="ECO:0000256" key="3">
    <source>
        <dbReference type="SAM" id="MobiDB-lite"/>
    </source>
</evidence>
<dbReference type="EC" id="1.1.1.100" evidence="4"/>
<dbReference type="CDD" id="cd05233">
    <property type="entry name" value="SDR_c"/>
    <property type="match status" value="1"/>
</dbReference>
<dbReference type="FunFam" id="3.40.50.720:FF:000084">
    <property type="entry name" value="Short-chain dehydrogenase reductase"/>
    <property type="match status" value="1"/>
</dbReference>
<gene>
    <name evidence="4" type="primary">fabG_4</name>
    <name evidence="4" type="ORF">Poly41_35080</name>
</gene>
<evidence type="ECO:0000313" key="4">
    <source>
        <dbReference type="EMBL" id="TWU37378.1"/>
    </source>
</evidence>
<proteinExistence type="inferred from homology"/>
<keyword evidence="5" id="KW-1185">Reference proteome</keyword>
<dbReference type="GO" id="GO:0004316">
    <property type="term" value="F:3-oxoacyl-[acyl-carrier-protein] reductase (NADPH) activity"/>
    <property type="evidence" value="ECO:0007669"/>
    <property type="project" value="UniProtKB-EC"/>
</dbReference>
<protein>
    <submittedName>
        <fullName evidence="4">3-oxoacyl-[acyl-carrier-protein] reductase FabG</fullName>
        <ecNumber evidence="4">1.1.1.100</ecNumber>
    </submittedName>
</protein>
<dbReference type="PRINTS" id="PR00081">
    <property type="entry name" value="GDHRDH"/>
</dbReference>
<comment type="similarity">
    <text evidence="1">Belongs to the short-chain dehydrogenases/reductases (SDR) family.</text>
</comment>
<dbReference type="EMBL" id="SJPV01000005">
    <property type="protein sequence ID" value="TWU37378.1"/>
    <property type="molecule type" value="Genomic_DNA"/>
</dbReference>